<dbReference type="OrthoDB" id="5643962at2"/>
<reference evidence="1 2" key="1">
    <citation type="submission" date="2016-07" db="EMBL/GenBank/DDBJ databases">
        <authorList>
            <person name="Hassler H."/>
        </authorList>
    </citation>
    <scope>NUCLEOTIDE SEQUENCE [LARGE SCALE GENOMIC DNA]</scope>
    <source>
        <strain evidence="1 2">CDC-D5610</strain>
    </source>
</reference>
<dbReference type="GO" id="GO:0003677">
    <property type="term" value="F:DNA binding"/>
    <property type="evidence" value="ECO:0007669"/>
    <property type="project" value="InterPro"/>
</dbReference>
<sequence length="83" mass="9553">MPYRQFAEHLNKELDAIGMPSRSEDRIEAFAKLIKIPKFKAEAFLNGVVLPDQKHLTMIAEELEVSADWLIGKSEQKQKRTRA</sequence>
<protein>
    <recommendedName>
        <fullName evidence="3">HTH cro/C1-type domain-containing protein</fullName>
    </recommendedName>
</protein>
<dbReference type="Gene3D" id="1.10.260.40">
    <property type="entry name" value="lambda repressor-like DNA-binding domains"/>
    <property type="match status" value="1"/>
</dbReference>
<accession>A0A222P085</accession>
<evidence type="ECO:0000313" key="2">
    <source>
        <dbReference type="Proteomes" id="UP000201728"/>
    </source>
</evidence>
<dbReference type="KEGG" id="lcd:clem_03390"/>
<dbReference type="RefSeq" id="WP_094090316.1">
    <property type="nucleotide sequence ID" value="NZ_CP016397.1"/>
</dbReference>
<evidence type="ECO:0008006" key="3">
    <source>
        <dbReference type="Google" id="ProtNLM"/>
    </source>
</evidence>
<dbReference type="AlphaFoldDB" id="A0A222P085"/>
<gene>
    <name evidence="1" type="ORF">clem_03390</name>
</gene>
<evidence type="ECO:0000313" key="1">
    <source>
        <dbReference type="EMBL" id="ASQ45236.1"/>
    </source>
</evidence>
<dbReference type="Proteomes" id="UP000201728">
    <property type="component" value="Chromosome"/>
</dbReference>
<proteinExistence type="predicted"/>
<dbReference type="EMBL" id="CP016397">
    <property type="protein sequence ID" value="ASQ45236.1"/>
    <property type="molecule type" value="Genomic_DNA"/>
</dbReference>
<name>A0A222P085_9GAMM</name>
<organism evidence="1 2">
    <name type="scientific">Legionella clemsonensis</name>
    <dbReference type="NCBI Taxonomy" id="1867846"/>
    <lineage>
        <taxon>Bacteria</taxon>
        <taxon>Pseudomonadati</taxon>
        <taxon>Pseudomonadota</taxon>
        <taxon>Gammaproteobacteria</taxon>
        <taxon>Legionellales</taxon>
        <taxon>Legionellaceae</taxon>
        <taxon>Legionella</taxon>
    </lineage>
</organism>
<dbReference type="InterPro" id="IPR010982">
    <property type="entry name" value="Lambda_DNA-bd_dom_sf"/>
</dbReference>
<keyword evidence="2" id="KW-1185">Reference proteome</keyword>